<dbReference type="AlphaFoldDB" id="A0A7W5CCL3"/>
<evidence type="ECO:0000313" key="1">
    <source>
        <dbReference type="EMBL" id="MBB3155137.1"/>
    </source>
</evidence>
<dbReference type="Proteomes" id="UP000518605">
    <property type="component" value="Unassembled WGS sequence"/>
</dbReference>
<organism evidence="1 2">
    <name type="scientific">Paenibacillus endophyticus</name>
    <dbReference type="NCBI Taxonomy" id="1294268"/>
    <lineage>
        <taxon>Bacteria</taxon>
        <taxon>Bacillati</taxon>
        <taxon>Bacillota</taxon>
        <taxon>Bacilli</taxon>
        <taxon>Bacillales</taxon>
        <taxon>Paenibacillaceae</taxon>
        <taxon>Paenibacillus</taxon>
    </lineage>
</organism>
<sequence length="32" mass="3562">MKLCCYPDRSDDVKYDVAKELGVPLQSSDNGD</sequence>
<accession>A0A7W5CCL3</accession>
<name>A0A7W5CCL3_9BACL</name>
<proteinExistence type="predicted"/>
<reference evidence="1 2" key="1">
    <citation type="submission" date="2020-08" db="EMBL/GenBank/DDBJ databases">
        <title>Genomic Encyclopedia of Type Strains, Phase III (KMG-III): the genomes of soil and plant-associated and newly described type strains.</title>
        <authorList>
            <person name="Whitman W."/>
        </authorList>
    </citation>
    <scope>NUCLEOTIDE SEQUENCE [LARGE SCALE GENOMIC DNA]</scope>
    <source>
        <strain evidence="1 2">CECT 8234</strain>
    </source>
</reference>
<evidence type="ECO:0000313" key="2">
    <source>
        <dbReference type="Proteomes" id="UP000518605"/>
    </source>
</evidence>
<gene>
    <name evidence="1" type="ORF">FHS16_005245</name>
</gene>
<protein>
    <submittedName>
        <fullName evidence="1">Uncharacterized protein</fullName>
    </submittedName>
</protein>
<keyword evidence="2" id="KW-1185">Reference proteome</keyword>
<comment type="caution">
    <text evidence="1">The sequence shown here is derived from an EMBL/GenBank/DDBJ whole genome shotgun (WGS) entry which is preliminary data.</text>
</comment>
<dbReference type="EMBL" id="JACHXW010000022">
    <property type="protein sequence ID" value="MBB3155137.1"/>
    <property type="molecule type" value="Genomic_DNA"/>
</dbReference>